<organism evidence="2 3">
    <name type="scientific">Acididesulfobacter guangdongensis</name>
    <dbReference type="NCBI Taxonomy" id="2597225"/>
    <lineage>
        <taxon>Bacteria</taxon>
        <taxon>Deltaproteobacteria</taxon>
        <taxon>Candidatus Acidulodesulfobacterales</taxon>
        <taxon>Candidatus Acididesulfobacter</taxon>
    </lineage>
</organism>
<keyword evidence="1" id="KW-0472">Membrane</keyword>
<evidence type="ECO:0000313" key="3">
    <source>
        <dbReference type="Proteomes" id="UP000316562"/>
    </source>
</evidence>
<comment type="caution">
    <text evidence="2">The sequence shown here is derived from an EMBL/GenBank/DDBJ whole genome shotgun (WGS) entry which is preliminary data.</text>
</comment>
<dbReference type="SUPFAM" id="SSF54523">
    <property type="entry name" value="Pili subunits"/>
    <property type="match status" value="1"/>
</dbReference>
<dbReference type="InterPro" id="IPR045584">
    <property type="entry name" value="Pilin-like"/>
</dbReference>
<sequence length="194" mass="20485">MKHSQNRLPYGNNGFTMMELIVAMIIISILTSGGLYIYSKYMGISRVTATINQISSMKASVLNYMSQNQGNISNVSITSMINSGVLGKSWTASAGFTTGAACPSNAASIYHCDPWNGAITVEQDSSISNVYTINFGLVPENDAYKIAQDLFNSVDNSDSGLGSGVIFNGSALTPDDTAAATSNAAGTLTLYFKV</sequence>
<evidence type="ECO:0000313" key="2">
    <source>
        <dbReference type="EMBL" id="RZD17414.1"/>
    </source>
</evidence>
<gene>
    <name evidence="2" type="ORF">EVJ46_04095</name>
</gene>
<reference evidence="2 3" key="1">
    <citation type="journal article" date="2019" name="ISME J.">
        <title>Insights into ecological role of a new deltaproteobacterial order Candidatus Acidulodesulfobacterales by metagenomics and metatranscriptomics.</title>
        <authorList>
            <person name="Tan S."/>
            <person name="Liu J."/>
            <person name="Fang Y."/>
            <person name="Hedlund B.P."/>
            <person name="Lian Z.H."/>
            <person name="Huang L.Y."/>
            <person name="Li J.T."/>
            <person name="Huang L.N."/>
            <person name="Li W.J."/>
            <person name="Jiang H.C."/>
            <person name="Dong H.L."/>
            <person name="Shu W.S."/>
        </authorList>
    </citation>
    <scope>NUCLEOTIDE SEQUENCE [LARGE SCALE GENOMIC DNA]</scope>
    <source>
        <strain evidence="2">AP2</strain>
    </source>
</reference>
<keyword evidence="1" id="KW-0812">Transmembrane</keyword>
<dbReference type="NCBIfam" id="TIGR02532">
    <property type="entry name" value="IV_pilin_GFxxxE"/>
    <property type="match status" value="1"/>
</dbReference>
<dbReference type="Gene3D" id="3.30.700.10">
    <property type="entry name" value="Glycoprotein, Type 4 Pilin"/>
    <property type="match status" value="1"/>
</dbReference>
<dbReference type="Proteomes" id="UP000316562">
    <property type="component" value="Unassembled WGS sequence"/>
</dbReference>
<dbReference type="InterPro" id="IPR012902">
    <property type="entry name" value="N_methyl_site"/>
</dbReference>
<proteinExistence type="predicted"/>
<dbReference type="Pfam" id="PF07963">
    <property type="entry name" value="N_methyl"/>
    <property type="match status" value="1"/>
</dbReference>
<evidence type="ECO:0000256" key="1">
    <source>
        <dbReference type="SAM" id="Phobius"/>
    </source>
</evidence>
<keyword evidence="1" id="KW-1133">Transmembrane helix</keyword>
<name>A0A519BJG6_ACIG2</name>
<protein>
    <submittedName>
        <fullName evidence="2">Prepilin-type N-terminal cleavage/methylation domain-containing protein</fullName>
    </submittedName>
</protein>
<dbReference type="EMBL" id="SGBC01000001">
    <property type="protein sequence ID" value="RZD17414.1"/>
    <property type="molecule type" value="Genomic_DNA"/>
</dbReference>
<dbReference type="AlphaFoldDB" id="A0A519BJG6"/>
<feature type="transmembrane region" description="Helical" evidence="1">
    <location>
        <begin position="20"/>
        <end position="38"/>
    </location>
</feature>
<accession>A0A519BJG6</accession>